<dbReference type="SUPFAM" id="SSF49842">
    <property type="entry name" value="TNF-like"/>
    <property type="match status" value="1"/>
</dbReference>
<keyword evidence="2" id="KW-0964">Secreted</keyword>
<name>A0A671TGT5_SPAAU</name>
<evidence type="ECO:0000259" key="5">
    <source>
        <dbReference type="PROSITE" id="PS50871"/>
    </source>
</evidence>
<feature type="chain" id="PRO_5025411236" evidence="4">
    <location>
        <begin position="22"/>
        <end position="254"/>
    </location>
</feature>
<dbReference type="GO" id="GO:0045202">
    <property type="term" value="C:synapse"/>
    <property type="evidence" value="ECO:0007669"/>
    <property type="project" value="TreeGrafter"/>
</dbReference>
<dbReference type="PANTHER" id="PTHR22923">
    <property type="entry name" value="CEREBELLIN-RELATED"/>
    <property type="match status" value="1"/>
</dbReference>
<dbReference type="Pfam" id="PF00386">
    <property type="entry name" value="C1q"/>
    <property type="match status" value="1"/>
</dbReference>
<dbReference type="Proteomes" id="UP000472265">
    <property type="component" value="Chromosome 2"/>
</dbReference>
<evidence type="ECO:0000313" key="7">
    <source>
        <dbReference type="Proteomes" id="UP000472265"/>
    </source>
</evidence>
<comment type="subcellular location">
    <subcellularLocation>
        <location evidence="1">Secreted</location>
    </subcellularLocation>
</comment>
<protein>
    <submittedName>
        <fullName evidence="6">Caprin-2-like</fullName>
    </submittedName>
</protein>
<dbReference type="InterPro" id="IPR050822">
    <property type="entry name" value="Cerebellin_Synaptic_Org"/>
</dbReference>
<organism evidence="6 7">
    <name type="scientific">Sparus aurata</name>
    <name type="common">Gilthead sea bream</name>
    <dbReference type="NCBI Taxonomy" id="8175"/>
    <lineage>
        <taxon>Eukaryota</taxon>
        <taxon>Metazoa</taxon>
        <taxon>Chordata</taxon>
        <taxon>Craniata</taxon>
        <taxon>Vertebrata</taxon>
        <taxon>Euteleostomi</taxon>
        <taxon>Actinopterygii</taxon>
        <taxon>Neopterygii</taxon>
        <taxon>Teleostei</taxon>
        <taxon>Neoteleostei</taxon>
        <taxon>Acanthomorphata</taxon>
        <taxon>Eupercaria</taxon>
        <taxon>Spariformes</taxon>
        <taxon>Sparidae</taxon>
        <taxon>Sparus</taxon>
    </lineage>
</organism>
<gene>
    <name evidence="6" type="primary">cbln18</name>
</gene>
<evidence type="ECO:0000313" key="6">
    <source>
        <dbReference type="Ensembl" id="ENSSAUP00010001104.1"/>
    </source>
</evidence>
<dbReference type="PRINTS" id="PR00007">
    <property type="entry name" value="COMPLEMNTC1Q"/>
</dbReference>
<sequence>MLVLPVLFLLGSLFLCGCTNAGEPSTTIEMLKMAALQYEGPLTCHKTMDCNCAFNHQRGCCCAANDMYKVEEETFIRIKFLWHDISTLSHKIHSLTDSHKVAFTATIVPGDIIPPPQNCFGPFNTNVSIPYTNVTLNDGGGYNPSLGTFTAPYAGYYSFSCTVYSYVGQEELLYHKVQMIKNGIPLVGVWENNREDGEDSATQVVIVVMNEGDQVYMQLVSGRKLCSSLQHNIFTGYMVYPKTEEYGYEYNHGY</sequence>
<keyword evidence="7" id="KW-1185">Reference proteome</keyword>
<dbReference type="GeneTree" id="ENSGT00940000163520"/>
<dbReference type="Gene3D" id="2.60.120.40">
    <property type="match status" value="1"/>
</dbReference>
<evidence type="ECO:0000256" key="2">
    <source>
        <dbReference type="ARBA" id="ARBA00022525"/>
    </source>
</evidence>
<dbReference type="GO" id="GO:0099558">
    <property type="term" value="P:maintenance of synapse structure"/>
    <property type="evidence" value="ECO:0007669"/>
    <property type="project" value="TreeGrafter"/>
</dbReference>
<dbReference type="AlphaFoldDB" id="A0A671TGT5"/>
<accession>A0A671TGT5</accession>
<dbReference type="SMART" id="SM00110">
    <property type="entry name" value="C1Q"/>
    <property type="match status" value="1"/>
</dbReference>
<dbReference type="InterPro" id="IPR001073">
    <property type="entry name" value="C1q_dom"/>
</dbReference>
<feature type="domain" description="C1q" evidence="5">
    <location>
        <begin position="96"/>
        <end position="245"/>
    </location>
</feature>
<evidence type="ECO:0000256" key="3">
    <source>
        <dbReference type="ARBA" id="ARBA00022729"/>
    </source>
</evidence>
<reference evidence="6" key="2">
    <citation type="submission" date="2025-08" db="UniProtKB">
        <authorList>
            <consortium name="Ensembl"/>
        </authorList>
    </citation>
    <scope>IDENTIFICATION</scope>
</reference>
<keyword evidence="3 4" id="KW-0732">Signal</keyword>
<evidence type="ECO:0000256" key="4">
    <source>
        <dbReference type="SAM" id="SignalP"/>
    </source>
</evidence>
<dbReference type="Ensembl" id="ENSSAUT00010001157.1">
    <property type="protein sequence ID" value="ENSSAUP00010001104.1"/>
    <property type="gene ID" value="ENSSAUG00010000607.1"/>
</dbReference>
<dbReference type="InParanoid" id="A0A671TGT5"/>
<feature type="signal peptide" evidence="4">
    <location>
        <begin position="1"/>
        <end position="21"/>
    </location>
</feature>
<dbReference type="InterPro" id="IPR008983">
    <property type="entry name" value="Tumour_necrosis_fac-like_dom"/>
</dbReference>
<dbReference type="PROSITE" id="PS50871">
    <property type="entry name" value="C1Q"/>
    <property type="match status" value="1"/>
</dbReference>
<evidence type="ECO:0000256" key="1">
    <source>
        <dbReference type="ARBA" id="ARBA00004613"/>
    </source>
</evidence>
<dbReference type="GO" id="GO:0005576">
    <property type="term" value="C:extracellular region"/>
    <property type="evidence" value="ECO:0007669"/>
    <property type="project" value="UniProtKB-SubCell"/>
</dbReference>
<reference evidence="6" key="3">
    <citation type="submission" date="2025-09" db="UniProtKB">
        <authorList>
            <consortium name="Ensembl"/>
        </authorList>
    </citation>
    <scope>IDENTIFICATION</scope>
</reference>
<proteinExistence type="predicted"/>
<dbReference type="OrthoDB" id="6154955at2759"/>
<reference evidence="6" key="1">
    <citation type="submission" date="2021-04" db="EMBL/GenBank/DDBJ databases">
        <authorList>
            <consortium name="Wellcome Sanger Institute Data Sharing"/>
        </authorList>
    </citation>
    <scope>NUCLEOTIDE SEQUENCE [LARGE SCALE GENOMIC DNA]</scope>
</reference>
<dbReference type="PANTHER" id="PTHR22923:SF89">
    <property type="entry name" value="CEREBELLIN 18"/>
    <property type="match status" value="1"/>
</dbReference>
<dbReference type="OMA" id="MSGRKLC"/>